<feature type="compositionally biased region" description="Basic and acidic residues" evidence="1">
    <location>
        <begin position="86"/>
        <end position="98"/>
    </location>
</feature>
<keyword evidence="6" id="KW-1185">Reference proteome</keyword>
<dbReference type="Pfam" id="PF13976">
    <property type="entry name" value="gag_pre-integrs"/>
    <property type="match status" value="1"/>
</dbReference>
<dbReference type="Proteomes" id="UP000626092">
    <property type="component" value="Unassembled WGS sequence"/>
</dbReference>
<feature type="domain" description="GAG-pre-integrase" evidence="3">
    <location>
        <begin position="262"/>
        <end position="314"/>
    </location>
</feature>
<feature type="domain" description="Retrovirus-related Pol polyprotein from transposon TNT 1-94-like beta-barrel" evidence="4">
    <location>
        <begin position="202"/>
        <end position="247"/>
    </location>
</feature>
<protein>
    <recommendedName>
        <fullName evidence="7">Reverse transcriptase zinc-binding domain-containing protein</fullName>
    </recommendedName>
</protein>
<evidence type="ECO:0000259" key="3">
    <source>
        <dbReference type="Pfam" id="PF13976"/>
    </source>
</evidence>
<dbReference type="OrthoDB" id="1746704at2759"/>
<dbReference type="PANTHER" id="PTHR34222">
    <property type="entry name" value="GAG_PRE-INTEGRS DOMAIN-CONTAINING PROTEIN"/>
    <property type="match status" value="1"/>
</dbReference>
<dbReference type="Pfam" id="PF22936">
    <property type="entry name" value="Pol_BBD"/>
    <property type="match status" value="1"/>
</dbReference>
<dbReference type="InterPro" id="IPR025724">
    <property type="entry name" value="GAG-pre-integrase_dom"/>
</dbReference>
<accession>A0A834G7Y2</accession>
<evidence type="ECO:0000313" key="5">
    <source>
        <dbReference type="EMBL" id="KAF7127592.1"/>
    </source>
</evidence>
<sequence>MSVGTYFTKLKGMWDELNALSPTPSCSCGAMTEVLEYQRRQRTMKFLMGLHESYFMVRGDIVSTIHVPEVAALASKSNTNGQRNFKNTDKKKGGTRDRPTCEHCNWVGHTMDKCYALHGYPPGHRLYKATSSATANQAVHSAIEKQHSRTNSFPFTQEQCRQILALIPKSPHVTNQAGSNVSISNLSGNSLCLSSITDSTSWILDSGATDHMVKSSSLLTSIQSLGNSTVRLPNGITTPVTHVGSVDQCSRTMIGMGRERDGLYYFTPSMCTSSQSDQSKPMLWHQRLGHLSNKCLNFLSRNVSGIPCSDIQLCFHDDFNRGFTPRRKPRIRWRTASNGNGARTYLLQFIKSTYSKWKDQKFTEDRELLAVWKNICRQKIELFAWIAIQGCIASKSVLVSKGILNSNLGQCPFCNSAEEALNHLLLQCDVARRIWDNASFYSGIWTIWTCRNELVFRNKIWEMEEISDLVEMRMVIWIKGKYNITDYSIEDFKWNLAGIRTLKF</sequence>
<proteinExistence type="predicted"/>
<dbReference type="InterPro" id="IPR054722">
    <property type="entry name" value="PolX-like_BBD"/>
</dbReference>
<dbReference type="Pfam" id="PF13966">
    <property type="entry name" value="zf-RVT"/>
    <property type="match status" value="1"/>
</dbReference>
<evidence type="ECO:0000256" key="1">
    <source>
        <dbReference type="SAM" id="MobiDB-lite"/>
    </source>
</evidence>
<organism evidence="5 6">
    <name type="scientific">Rhododendron simsii</name>
    <name type="common">Sims's rhododendron</name>
    <dbReference type="NCBI Taxonomy" id="118357"/>
    <lineage>
        <taxon>Eukaryota</taxon>
        <taxon>Viridiplantae</taxon>
        <taxon>Streptophyta</taxon>
        <taxon>Embryophyta</taxon>
        <taxon>Tracheophyta</taxon>
        <taxon>Spermatophyta</taxon>
        <taxon>Magnoliopsida</taxon>
        <taxon>eudicotyledons</taxon>
        <taxon>Gunneridae</taxon>
        <taxon>Pentapetalae</taxon>
        <taxon>asterids</taxon>
        <taxon>Ericales</taxon>
        <taxon>Ericaceae</taxon>
        <taxon>Ericoideae</taxon>
        <taxon>Rhodoreae</taxon>
        <taxon>Rhododendron</taxon>
    </lineage>
</organism>
<name>A0A834G7Y2_RHOSS</name>
<evidence type="ECO:0000313" key="6">
    <source>
        <dbReference type="Proteomes" id="UP000626092"/>
    </source>
</evidence>
<reference evidence="5" key="1">
    <citation type="submission" date="2019-11" db="EMBL/GenBank/DDBJ databases">
        <authorList>
            <person name="Liu Y."/>
            <person name="Hou J."/>
            <person name="Li T.-Q."/>
            <person name="Guan C.-H."/>
            <person name="Wu X."/>
            <person name="Wu H.-Z."/>
            <person name="Ling F."/>
            <person name="Zhang R."/>
            <person name="Shi X.-G."/>
            <person name="Ren J.-P."/>
            <person name="Chen E.-F."/>
            <person name="Sun J.-M."/>
        </authorList>
    </citation>
    <scope>NUCLEOTIDE SEQUENCE</scope>
    <source>
        <strain evidence="5">Adult_tree_wgs_1</strain>
        <tissue evidence="5">Leaves</tissue>
    </source>
</reference>
<dbReference type="AlphaFoldDB" id="A0A834G7Y2"/>
<dbReference type="PANTHER" id="PTHR34222:SF99">
    <property type="entry name" value="PROTEIN, PUTATIVE-RELATED"/>
    <property type="match status" value="1"/>
</dbReference>
<feature type="domain" description="Reverse transcriptase zinc-binding" evidence="2">
    <location>
        <begin position="350"/>
        <end position="435"/>
    </location>
</feature>
<evidence type="ECO:0000259" key="2">
    <source>
        <dbReference type="Pfam" id="PF13966"/>
    </source>
</evidence>
<dbReference type="InterPro" id="IPR026960">
    <property type="entry name" value="RVT-Znf"/>
</dbReference>
<evidence type="ECO:0000259" key="4">
    <source>
        <dbReference type="Pfam" id="PF22936"/>
    </source>
</evidence>
<evidence type="ECO:0008006" key="7">
    <source>
        <dbReference type="Google" id="ProtNLM"/>
    </source>
</evidence>
<dbReference type="EMBL" id="WJXA01000011">
    <property type="protein sequence ID" value="KAF7127592.1"/>
    <property type="molecule type" value="Genomic_DNA"/>
</dbReference>
<feature type="region of interest" description="Disordered" evidence="1">
    <location>
        <begin position="77"/>
        <end position="98"/>
    </location>
</feature>
<gene>
    <name evidence="5" type="ORF">RHSIM_Rhsim11G0109000</name>
</gene>
<comment type="caution">
    <text evidence="5">The sequence shown here is derived from an EMBL/GenBank/DDBJ whole genome shotgun (WGS) entry which is preliminary data.</text>
</comment>